<dbReference type="GeneID" id="38780739"/>
<organism evidence="1 2">
    <name type="scientific">Sparassis crispa</name>
    <dbReference type="NCBI Taxonomy" id="139825"/>
    <lineage>
        <taxon>Eukaryota</taxon>
        <taxon>Fungi</taxon>
        <taxon>Dikarya</taxon>
        <taxon>Basidiomycota</taxon>
        <taxon>Agaricomycotina</taxon>
        <taxon>Agaricomycetes</taxon>
        <taxon>Polyporales</taxon>
        <taxon>Sparassidaceae</taxon>
        <taxon>Sparassis</taxon>
    </lineage>
</organism>
<dbReference type="EMBL" id="BFAD01000005">
    <property type="protein sequence ID" value="GBE83822.1"/>
    <property type="molecule type" value="Genomic_DNA"/>
</dbReference>
<protein>
    <submittedName>
        <fullName evidence="1">Uncharacterized protein</fullName>
    </submittedName>
</protein>
<reference evidence="1 2" key="1">
    <citation type="journal article" date="2018" name="Sci. Rep.">
        <title>Genome sequence of the cauliflower mushroom Sparassis crispa (Hanabiratake) and its association with beneficial usage.</title>
        <authorList>
            <person name="Kiyama R."/>
            <person name="Furutani Y."/>
            <person name="Kawaguchi K."/>
            <person name="Nakanishi T."/>
        </authorList>
    </citation>
    <scope>NUCLEOTIDE SEQUENCE [LARGE SCALE GENOMIC DNA]</scope>
</reference>
<proteinExistence type="predicted"/>
<evidence type="ECO:0000313" key="1">
    <source>
        <dbReference type="EMBL" id="GBE83822.1"/>
    </source>
</evidence>
<keyword evidence="2" id="KW-1185">Reference proteome</keyword>
<gene>
    <name evidence="1" type="ORF">SCP_0508790</name>
</gene>
<comment type="caution">
    <text evidence="1">The sequence shown here is derived from an EMBL/GenBank/DDBJ whole genome shotgun (WGS) entry which is preliminary data.</text>
</comment>
<dbReference type="InParanoid" id="A0A401GNP4"/>
<dbReference type="AlphaFoldDB" id="A0A401GNP4"/>
<accession>A0A401GNP4</accession>
<evidence type="ECO:0000313" key="2">
    <source>
        <dbReference type="Proteomes" id="UP000287166"/>
    </source>
</evidence>
<name>A0A401GNP4_9APHY</name>
<dbReference type="RefSeq" id="XP_027614735.1">
    <property type="nucleotide sequence ID" value="XM_027758934.1"/>
</dbReference>
<sequence>MKAFVFWRVRVLESSRSGESEFSPGRLDQADMLAPQAEVFTLARVRIGKLLGDRVCGRW</sequence>
<dbReference type="Proteomes" id="UP000287166">
    <property type="component" value="Unassembled WGS sequence"/>
</dbReference>